<dbReference type="SUPFAM" id="SSF46785">
    <property type="entry name" value="Winged helix' DNA-binding domain"/>
    <property type="match status" value="1"/>
</dbReference>
<keyword evidence="3" id="KW-1185">Reference proteome</keyword>
<gene>
    <name evidence="2" type="ORF">RM423_24555</name>
</gene>
<evidence type="ECO:0008006" key="4">
    <source>
        <dbReference type="Google" id="ProtNLM"/>
    </source>
</evidence>
<proteinExistence type="predicted"/>
<dbReference type="RefSeq" id="WP_311425661.1">
    <property type="nucleotide sequence ID" value="NZ_JAVREH010000141.1"/>
</dbReference>
<name>A0ABU2JHR6_9ACTN</name>
<comment type="caution">
    <text evidence="2">The sequence shown here is derived from an EMBL/GenBank/DDBJ whole genome shotgun (WGS) entry which is preliminary data.</text>
</comment>
<protein>
    <recommendedName>
        <fullName evidence="4">MarR family transcriptional regulator</fullName>
    </recommendedName>
</protein>
<dbReference type="EMBL" id="JAVREH010000141">
    <property type="protein sequence ID" value="MDT0264527.1"/>
    <property type="molecule type" value="Genomic_DNA"/>
</dbReference>
<accession>A0ABU2JHR6</accession>
<evidence type="ECO:0000313" key="3">
    <source>
        <dbReference type="Proteomes" id="UP001183176"/>
    </source>
</evidence>
<dbReference type="Proteomes" id="UP001183176">
    <property type="component" value="Unassembled WGS sequence"/>
</dbReference>
<reference evidence="3" key="1">
    <citation type="submission" date="2023-07" db="EMBL/GenBank/DDBJ databases">
        <title>30 novel species of actinomycetes from the DSMZ collection.</title>
        <authorList>
            <person name="Nouioui I."/>
        </authorList>
    </citation>
    <scope>NUCLEOTIDE SEQUENCE [LARGE SCALE GENOMIC DNA]</scope>
    <source>
        <strain evidence="3">DSM 44399</strain>
    </source>
</reference>
<feature type="region of interest" description="Disordered" evidence="1">
    <location>
        <begin position="58"/>
        <end position="109"/>
    </location>
</feature>
<dbReference type="InterPro" id="IPR036390">
    <property type="entry name" value="WH_DNA-bd_sf"/>
</dbReference>
<feature type="compositionally biased region" description="Low complexity" evidence="1">
    <location>
        <begin position="95"/>
        <end position="104"/>
    </location>
</feature>
<evidence type="ECO:0000313" key="2">
    <source>
        <dbReference type="EMBL" id="MDT0264527.1"/>
    </source>
</evidence>
<organism evidence="2 3">
    <name type="scientific">Jatrophihabitans lederbergiae</name>
    <dbReference type="NCBI Taxonomy" id="3075547"/>
    <lineage>
        <taxon>Bacteria</taxon>
        <taxon>Bacillati</taxon>
        <taxon>Actinomycetota</taxon>
        <taxon>Actinomycetes</taxon>
        <taxon>Jatrophihabitantales</taxon>
        <taxon>Jatrophihabitantaceae</taxon>
        <taxon>Jatrophihabitans</taxon>
    </lineage>
</organism>
<evidence type="ECO:0000256" key="1">
    <source>
        <dbReference type="SAM" id="MobiDB-lite"/>
    </source>
</evidence>
<sequence length="174" mass="17904">MNNARKSAGARVTRVRPAGDIVAETLAGHPDRTAAELTQLAGLGGSTVAKALATLEKAGRARRHAPDLGGSHTDGRGSADAGSGSGGRRPEGVPARTTTKAATGGRRDRLGKGELTTLVLEYLVAHSDVDLGPTAISRALQRSQGAVANCLTKLTASGDLVQTCEQPRRYRVTS</sequence>